<accession>A0ABN1UNL0</accession>
<dbReference type="RefSeq" id="WP_344270986.1">
    <property type="nucleotide sequence ID" value="NZ_BAAAKV010000007.1"/>
</dbReference>
<dbReference type="EMBL" id="BAAAKV010000007">
    <property type="protein sequence ID" value="GAA1157136.1"/>
    <property type="molecule type" value="Genomic_DNA"/>
</dbReference>
<sequence length="157" mass="17504">MRKNIALAATVLSAAVLLSGTTAPAQALRPAQPNPWDYRVHCTSTDDDARKIVTRFGNSDFGWNHFTHRHNIKKCSILNAALKDKVDRNDGHGRLEYDGVAIRTGGRPVQVKFVVIVQYARKTKDGKYDAGRGQKIGVINAFCRNQPNNKCPTWMNQ</sequence>
<name>A0ABN1UNL0_9ACTN</name>
<evidence type="ECO:0000256" key="1">
    <source>
        <dbReference type="SAM" id="SignalP"/>
    </source>
</evidence>
<evidence type="ECO:0000313" key="2">
    <source>
        <dbReference type="EMBL" id="GAA1157136.1"/>
    </source>
</evidence>
<comment type="caution">
    <text evidence="2">The sequence shown here is derived from an EMBL/GenBank/DDBJ whole genome shotgun (WGS) entry which is preliminary data.</text>
</comment>
<protein>
    <recommendedName>
        <fullName evidence="4">Secreted protein</fullName>
    </recommendedName>
</protein>
<keyword evidence="3" id="KW-1185">Reference proteome</keyword>
<organism evidence="2 3">
    <name type="scientific">Streptomyces hebeiensis</name>
    <dbReference type="NCBI Taxonomy" id="229486"/>
    <lineage>
        <taxon>Bacteria</taxon>
        <taxon>Bacillati</taxon>
        <taxon>Actinomycetota</taxon>
        <taxon>Actinomycetes</taxon>
        <taxon>Kitasatosporales</taxon>
        <taxon>Streptomycetaceae</taxon>
        <taxon>Streptomyces</taxon>
    </lineage>
</organism>
<evidence type="ECO:0008006" key="4">
    <source>
        <dbReference type="Google" id="ProtNLM"/>
    </source>
</evidence>
<feature type="signal peptide" evidence="1">
    <location>
        <begin position="1"/>
        <end position="27"/>
    </location>
</feature>
<proteinExistence type="predicted"/>
<feature type="chain" id="PRO_5045398394" description="Secreted protein" evidence="1">
    <location>
        <begin position="28"/>
        <end position="157"/>
    </location>
</feature>
<evidence type="ECO:0000313" key="3">
    <source>
        <dbReference type="Proteomes" id="UP001501371"/>
    </source>
</evidence>
<dbReference type="Proteomes" id="UP001501371">
    <property type="component" value="Unassembled WGS sequence"/>
</dbReference>
<reference evidence="2 3" key="1">
    <citation type="journal article" date="2019" name="Int. J. Syst. Evol. Microbiol.">
        <title>The Global Catalogue of Microorganisms (GCM) 10K type strain sequencing project: providing services to taxonomists for standard genome sequencing and annotation.</title>
        <authorList>
            <consortium name="The Broad Institute Genomics Platform"/>
            <consortium name="The Broad Institute Genome Sequencing Center for Infectious Disease"/>
            <person name="Wu L."/>
            <person name="Ma J."/>
        </authorList>
    </citation>
    <scope>NUCLEOTIDE SEQUENCE [LARGE SCALE GENOMIC DNA]</scope>
    <source>
        <strain evidence="2 3">JCM 12696</strain>
    </source>
</reference>
<keyword evidence="1" id="KW-0732">Signal</keyword>
<gene>
    <name evidence="2" type="ORF">GCM10009654_11290</name>
</gene>